<protein>
    <submittedName>
        <fullName evidence="9">Antimicrobial peptide PEN2-4</fullName>
    </submittedName>
</protein>
<reference evidence="9" key="2">
    <citation type="journal article" date="2006" name="Gene">
        <title>Genomic structure and transcriptional regulation of the penaeidin gene family from Litopenaeus vannamei.</title>
        <authorList>
            <person name="O'Leary N.A."/>
            <person name="Gross P.S."/>
        </authorList>
    </citation>
    <scope>NUCLEOTIDE SEQUENCE</scope>
    <source>
        <tissue evidence="9">Hemocyte</tissue>
    </source>
</reference>
<keyword evidence="3" id="KW-0929">Antimicrobial</keyword>
<dbReference type="GO" id="GO:0005737">
    <property type="term" value="C:cytoplasm"/>
    <property type="evidence" value="ECO:0007669"/>
    <property type="project" value="InterPro"/>
</dbReference>
<keyword evidence="4" id="KW-0295">Fungicide</keyword>
<comment type="similarity">
    <text evidence="2">Belongs to the penaeidin family.</text>
</comment>
<feature type="signal peptide" evidence="8">
    <location>
        <begin position="1"/>
        <end position="21"/>
    </location>
</feature>
<evidence type="ECO:0000256" key="6">
    <source>
        <dbReference type="ARBA" id="ARBA00023022"/>
    </source>
</evidence>
<dbReference type="AlphaFoldDB" id="Q3HM10"/>
<evidence type="ECO:0000256" key="7">
    <source>
        <dbReference type="ARBA" id="ARBA00023157"/>
    </source>
</evidence>
<gene>
    <name evidence="9" type="primary">PEN2-4</name>
</gene>
<dbReference type="GO" id="GO:0042742">
    <property type="term" value="P:defense response to bacterium"/>
    <property type="evidence" value="ECO:0007669"/>
    <property type="project" value="UniProtKB-KW"/>
</dbReference>
<evidence type="ECO:0000256" key="8">
    <source>
        <dbReference type="SAM" id="SignalP"/>
    </source>
</evidence>
<evidence type="ECO:0000256" key="3">
    <source>
        <dbReference type="ARBA" id="ARBA00022529"/>
    </source>
</evidence>
<keyword evidence="6" id="KW-0044">Antibiotic</keyword>
<accession>Q3HM10</accession>
<feature type="chain" id="PRO_5004225465" evidence="8">
    <location>
        <begin position="22"/>
        <end position="72"/>
    </location>
</feature>
<evidence type="ECO:0000313" key="9">
    <source>
        <dbReference type="EMBL" id="ABA63166.1"/>
    </source>
</evidence>
<dbReference type="Pfam" id="PF05927">
    <property type="entry name" value="Penaeidin"/>
    <property type="match status" value="1"/>
</dbReference>
<evidence type="ECO:0000256" key="4">
    <source>
        <dbReference type="ARBA" id="ARBA00022577"/>
    </source>
</evidence>
<dbReference type="GO" id="GO:0050832">
    <property type="term" value="P:defense response to fungus"/>
    <property type="evidence" value="ECO:0007669"/>
    <property type="project" value="UniProtKB-KW"/>
</dbReference>
<evidence type="ECO:0000256" key="2">
    <source>
        <dbReference type="ARBA" id="ARBA00010477"/>
    </source>
</evidence>
<organism evidence="9">
    <name type="scientific">Penaeus vannamei</name>
    <name type="common">Whiteleg shrimp</name>
    <name type="synonym">Litopenaeus vannamei</name>
    <dbReference type="NCBI Taxonomy" id="6689"/>
    <lineage>
        <taxon>Eukaryota</taxon>
        <taxon>Metazoa</taxon>
        <taxon>Ecdysozoa</taxon>
        <taxon>Arthropoda</taxon>
        <taxon>Crustacea</taxon>
        <taxon>Multicrustacea</taxon>
        <taxon>Malacostraca</taxon>
        <taxon>Eumalacostraca</taxon>
        <taxon>Eucarida</taxon>
        <taxon>Decapoda</taxon>
        <taxon>Dendrobranchiata</taxon>
        <taxon>Penaeoidea</taxon>
        <taxon>Penaeidae</taxon>
        <taxon>Penaeus</taxon>
    </lineage>
</organism>
<evidence type="ECO:0000256" key="5">
    <source>
        <dbReference type="ARBA" id="ARBA00022669"/>
    </source>
</evidence>
<evidence type="ECO:0000256" key="1">
    <source>
        <dbReference type="ARBA" id="ARBA00004463"/>
    </source>
</evidence>
<comment type="subcellular location">
    <subcellularLocation>
        <location evidence="1">Cytoplasmic granule</location>
    </subcellularLocation>
</comment>
<dbReference type="EMBL" id="DQ211699">
    <property type="protein sequence ID" value="ABA63166.1"/>
    <property type="molecule type" value="mRNA"/>
</dbReference>
<dbReference type="GO" id="GO:0031640">
    <property type="term" value="P:killing of cells of another organism"/>
    <property type="evidence" value="ECO:0007669"/>
    <property type="project" value="UniProtKB-KW"/>
</dbReference>
<name>Q3HM10_PENVA</name>
<keyword evidence="8" id="KW-0732">Signal</keyword>
<dbReference type="GO" id="GO:0098542">
    <property type="term" value="P:defense response to other organism"/>
    <property type="evidence" value="ECO:0007669"/>
    <property type="project" value="InterPro"/>
</dbReference>
<dbReference type="InterPro" id="IPR009226">
    <property type="entry name" value="Penaeidin"/>
</dbReference>
<sequence length="72" mass="7827">MRLVVCLVFLASFALVCQGEAYRGGYTGPIPRPPPIGRPPLRPVCNACYRLSVSDARNCCIRFGSCCHLVKG</sequence>
<keyword evidence="7" id="KW-1015">Disulfide bond</keyword>
<keyword evidence="5" id="KW-0147">Chitin-binding</keyword>
<reference evidence="9" key="1">
    <citation type="submission" date="2005-09" db="EMBL/GenBank/DDBJ databases">
        <authorList>
            <person name="OLeary N.A."/>
            <person name="Gross P.S."/>
        </authorList>
    </citation>
    <scope>NUCLEOTIDE SEQUENCE</scope>
    <source>
        <tissue evidence="9">Hemocyte</tissue>
    </source>
</reference>
<dbReference type="GO" id="GO:0008061">
    <property type="term" value="F:chitin binding"/>
    <property type="evidence" value="ECO:0007669"/>
    <property type="project" value="UniProtKB-KW"/>
</dbReference>
<proteinExistence type="evidence at transcript level"/>